<proteinExistence type="predicted"/>
<evidence type="ECO:0000313" key="3">
    <source>
        <dbReference type="EMBL" id="KAL3762286.1"/>
    </source>
</evidence>
<dbReference type="AlphaFoldDB" id="A0ABD3MDY1"/>
<feature type="signal peptide" evidence="2">
    <location>
        <begin position="1"/>
        <end position="18"/>
    </location>
</feature>
<evidence type="ECO:0000313" key="4">
    <source>
        <dbReference type="Proteomes" id="UP001530293"/>
    </source>
</evidence>
<dbReference type="Proteomes" id="UP001530293">
    <property type="component" value="Unassembled WGS sequence"/>
</dbReference>
<name>A0ABD3MDY1_9STRA</name>
<dbReference type="Pfam" id="PF17257">
    <property type="entry name" value="DUF5323"/>
    <property type="match status" value="1"/>
</dbReference>
<keyword evidence="4" id="KW-1185">Reference proteome</keyword>
<accession>A0ABD3MDY1</accession>
<feature type="region of interest" description="Disordered" evidence="1">
    <location>
        <begin position="111"/>
        <end position="153"/>
    </location>
</feature>
<comment type="caution">
    <text evidence="3">The sequence shown here is derived from an EMBL/GenBank/DDBJ whole genome shotgun (WGS) entry which is preliminary data.</text>
</comment>
<keyword evidence="2" id="KW-0732">Signal</keyword>
<dbReference type="InterPro" id="IPR020526">
    <property type="entry name" value="Ribosomal_cL38"/>
</dbReference>
<evidence type="ECO:0000256" key="2">
    <source>
        <dbReference type="SAM" id="SignalP"/>
    </source>
</evidence>
<gene>
    <name evidence="3" type="ORF">ACHAWU_000933</name>
</gene>
<evidence type="ECO:0000256" key="1">
    <source>
        <dbReference type="SAM" id="MobiDB-lite"/>
    </source>
</evidence>
<protein>
    <submittedName>
        <fullName evidence="3">Uncharacterized protein</fullName>
    </submittedName>
</protein>
<organism evidence="3 4">
    <name type="scientific">Discostella pseudostelligera</name>
    <dbReference type="NCBI Taxonomy" id="259834"/>
    <lineage>
        <taxon>Eukaryota</taxon>
        <taxon>Sar</taxon>
        <taxon>Stramenopiles</taxon>
        <taxon>Ochrophyta</taxon>
        <taxon>Bacillariophyta</taxon>
        <taxon>Coscinodiscophyceae</taxon>
        <taxon>Thalassiosirophycidae</taxon>
        <taxon>Stephanodiscales</taxon>
        <taxon>Stephanodiscaceae</taxon>
        <taxon>Discostella</taxon>
    </lineage>
</organism>
<dbReference type="EMBL" id="JALLBG020000137">
    <property type="protein sequence ID" value="KAL3762286.1"/>
    <property type="molecule type" value="Genomic_DNA"/>
</dbReference>
<feature type="chain" id="PRO_5044860713" evidence="2">
    <location>
        <begin position="19"/>
        <end position="153"/>
    </location>
</feature>
<reference evidence="3 4" key="1">
    <citation type="submission" date="2024-10" db="EMBL/GenBank/DDBJ databases">
        <title>Updated reference genomes for cyclostephanoid diatoms.</title>
        <authorList>
            <person name="Roberts W.R."/>
            <person name="Alverson A.J."/>
        </authorList>
    </citation>
    <scope>NUCLEOTIDE SEQUENCE [LARGE SCALE GENOMIC DNA]</scope>
    <source>
        <strain evidence="3 4">AJA232-27</strain>
    </source>
</reference>
<sequence>MKFVSVASLLVLASSASAFVPSAVPLRTWYVLSCGAEGAPHRNNVWSPQVAVFHDMRRRTGDASLFLLDLRDSTGTETEFIFSGGTVDVHSRVSRDYSLQFDDVSLDAKHANDKAAKKANANRPRKSRPSDIKRKPTNYPTFDKPPEYTISEN</sequence>